<protein>
    <submittedName>
        <fullName evidence="2">Uncharacterized protein</fullName>
    </submittedName>
</protein>
<feature type="region of interest" description="Disordered" evidence="1">
    <location>
        <begin position="41"/>
        <end position="65"/>
    </location>
</feature>
<reference evidence="2" key="1">
    <citation type="submission" date="2023-10" db="EMBL/GenBank/DDBJ databases">
        <authorList>
            <person name="Chen Y."/>
            <person name="Shah S."/>
            <person name="Dougan E. K."/>
            <person name="Thang M."/>
            <person name="Chan C."/>
        </authorList>
    </citation>
    <scope>NUCLEOTIDE SEQUENCE [LARGE SCALE GENOMIC DNA]</scope>
</reference>
<evidence type="ECO:0000256" key="1">
    <source>
        <dbReference type="SAM" id="MobiDB-lite"/>
    </source>
</evidence>
<evidence type="ECO:0000313" key="3">
    <source>
        <dbReference type="Proteomes" id="UP001189429"/>
    </source>
</evidence>
<gene>
    <name evidence="2" type="ORF">PCOR1329_LOCUS44894</name>
</gene>
<sequence>MGGCAGGAREGRACLPAARLLRMPPDTIVRCEVALQEGNWARQAPPPGAAGGLPRPSSAADAFTHGGWDAPAVERLLTGDATPLRGEATPYTPVCSVKADTLLQELGVGGLAGLGAPAGDCCPADGDAAAARDTAAALHVVGHCPVVEAGSDVVFESVATPTAQPKEQLEASKLQEGIPAVEPERVLEETVGVCTAVDVEVGSELEFDAWKRLVSGFTVDGHPVGVPARSPPC</sequence>
<accession>A0ABN9U4Y0</accession>
<keyword evidence="3" id="KW-1185">Reference proteome</keyword>
<dbReference type="Proteomes" id="UP001189429">
    <property type="component" value="Unassembled WGS sequence"/>
</dbReference>
<comment type="caution">
    <text evidence="2">The sequence shown here is derived from an EMBL/GenBank/DDBJ whole genome shotgun (WGS) entry which is preliminary data.</text>
</comment>
<dbReference type="EMBL" id="CAUYUJ010015394">
    <property type="protein sequence ID" value="CAK0853420.1"/>
    <property type="molecule type" value="Genomic_DNA"/>
</dbReference>
<organism evidence="2 3">
    <name type="scientific">Prorocentrum cordatum</name>
    <dbReference type="NCBI Taxonomy" id="2364126"/>
    <lineage>
        <taxon>Eukaryota</taxon>
        <taxon>Sar</taxon>
        <taxon>Alveolata</taxon>
        <taxon>Dinophyceae</taxon>
        <taxon>Prorocentrales</taxon>
        <taxon>Prorocentraceae</taxon>
        <taxon>Prorocentrum</taxon>
    </lineage>
</organism>
<evidence type="ECO:0000313" key="2">
    <source>
        <dbReference type="EMBL" id="CAK0853420.1"/>
    </source>
</evidence>
<proteinExistence type="predicted"/>
<name>A0ABN9U4Y0_9DINO</name>